<reference evidence="1 2" key="1">
    <citation type="submission" date="2024-01" db="EMBL/GenBank/DDBJ databases">
        <title>Genome assemblies of Stephania.</title>
        <authorList>
            <person name="Yang L."/>
        </authorList>
    </citation>
    <scope>NUCLEOTIDE SEQUENCE [LARGE SCALE GENOMIC DNA]</scope>
    <source>
        <strain evidence="1">YNDBR</strain>
        <tissue evidence="1">Leaf</tissue>
    </source>
</reference>
<accession>A0AAP0KZW8</accession>
<dbReference type="EMBL" id="JBBNAF010000003">
    <property type="protein sequence ID" value="KAK9161300.1"/>
    <property type="molecule type" value="Genomic_DNA"/>
</dbReference>
<keyword evidence="2" id="KW-1185">Reference proteome</keyword>
<dbReference type="AlphaFoldDB" id="A0AAP0KZW8"/>
<evidence type="ECO:0000313" key="1">
    <source>
        <dbReference type="EMBL" id="KAK9161300.1"/>
    </source>
</evidence>
<sequence length="89" mass="9555">MVPKRITTLACWLSLSVSKEDNTVSAIALPMAVSDFFCNIKRGSALQWFRYVMVLVSFTDIDPVEKSSRVAVDVLGDGEGDGGAALASE</sequence>
<dbReference type="Proteomes" id="UP001420932">
    <property type="component" value="Unassembled WGS sequence"/>
</dbReference>
<evidence type="ECO:0000313" key="2">
    <source>
        <dbReference type="Proteomes" id="UP001420932"/>
    </source>
</evidence>
<protein>
    <submittedName>
        <fullName evidence="1">Uncharacterized protein</fullName>
    </submittedName>
</protein>
<name>A0AAP0KZW8_9MAGN</name>
<proteinExistence type="predicted"/>
<organism evidence="1 2">
    <name type="scientific">Stephania yunnanensis</name>
    <dbReference type="NCBI Taxonomy" id="152371"/>
    <lineage>
        <taxon>Eukaryota</taxon>
        <taxon>Viridiplantae</taxon>
        <taxon>Streptophyta</taxon>
        <taxon>Embryophyta</taxon>
        <taxon>Tracheophyta</taxon>
        <taxon>Spermatophyta</taxon>
        <taxon>Magnoliopsida</taxon>
        <taxon>Ranunculales</taxon>
        <taxon>Menispermaceae</taxon>
        <taxon>Menispermoideae</taxon>
        <taxon>Cissampelideae</taxon>
        <taxon>Stephania</taxon>
    </lineage>
</organism>
<comment type="caution">
    <text evidence="1">The sequence shown here is derived from an EMBL/GenBank/DDBJ whole genome shotgun (WGS) entry which is preliminary data.</text>
</comment>
<gene>
    <name evidence="1" type="ORF">Syun_007641</name>
</gene>